<gene>
    <name evidence="13" type="ORF">MON41_08845</name>
</gene>
<evidence type="ECO:0000256" key="8">
    <source>
        <dbReference type="ARBA" id="ARBA00023136"/>
    </source>
</evidence>
<evidence type="ECO:0000259" key="12">
    <source>
        <dbReference type="Pfam" id="PF26002"/>
    </source>
</evidence>
<evidence type="ECO:0000256" key="1">
    <source>
        <dbReference type="ARBA" id="ARBA00004377"/>
    </source>
</evidence>
<keyword evidence="14" id="KW-1185">Reference proteome</keyword>
<keyword evidence="10" id="KW-0175">Coiled coil</keyword>
<feature type="transmembrane region" description="Helical" evidence="9">
    <location>
        <begin position="41"/>
        <end position="63"/>
    </location>
</feature>
<evidence type="ECO:0000256" key="3">
    <source>
        <dbReference type="ARBA" id="ARBA00022448"/>
    </source>
</evidence>
<dbReference type="Proteomes" id="UP001201985">
    <property type="component" value="Unassembled WGS sequence"/>
</dbReference>
<keyword evidence="6 9" id="KW-0812">Transmembrane</keyword>
<sequence length="459" mass="50364">MSRSLTLIRPTPAALATPEFAELQGDVLALRTSIRAPVRRGLVLIFLFLGGFFAWAATVPIAGGAVAPGVVSPDGNRRTVQHLEGGIIAELSVRDGDKVQAGQRLVVLESLQARTVVNALTNQYYTLLAMQARLQAEQDGLSDMEVPQELADLTASNAELRKVVASQRVMFATRLVARKSRLLVLRKKIEQSQEQIRGLEAQIKSASEQIALIEDELKGKEQLVRAGYMARPEALRLQRARAEIQGRREEYAGTIARARQVIGETQMQIMALDAEHLDKVSEQSDKTRLDLVGITERLQASRDVLTRTVVTAPISGTVVNLHFKTVEGVIRPGEAILDIVPAEEALLIDARVSPSDIDVVSIGLPAQVHLTAYSSRSLPRIDGMVRSVSADRLTDPSNGQPYYLARVEVDRAELARLGSAVELVPGMPAEVLIVRKERTMILYLLEPLLAAFRRSFREV</sequence>
<evidence type="ECO:0000256" key="9">
    <source>
        <dbReference type="RuleBase" id="RU365093"/>
    </source>
</evidence>
<dbReference type="Gene3D" id="2.40.30.170">
    <property type="match status" value="1"/>
</dbReference>
<comment type="caution">
    <text evidence="13">The sequence shown here is derived from an EMBL/GenBank/DDBJ whole genome shotgun (WGS) entry which is preliminary data.</text>
</comment>
<keyword evidence="5 9" id="KW-0997">Cell inner membrane</keyword>
<keyword evidence="4 9" id="KW-1003">Cell membrane</keyword>
<dbReference type="InterPro" id="IPR050739">
    <property type="entry name" value="MFP"/>
</dbReference>
<keyword evidence="8 9" id="KW-0472">Membrane</keyword>
<evidence type="ECO:0000256" key="4">
    <source>
        <dbReference type="ARBA" id="ARBA00022475"/>
    </source>
</evidence>
<protein>
    <recommendedName>
        <fullName evidence="9">Membrane fusion protein (MFP) family protein</fullName>
    </recommendedName>
</protein>
<reference evidence="13 14" key="1">
    <citation type="submission" date="2022-03" db="EMBL/GenBank/DDBJ databases">
        <title>Complete genome analysis of Roseomonas KG 17.1 : a prolific producer of plant growth promoters.</title>
        <authorList>
            <person name="Saadouli I."/>
            <person name="Najjari A."/>
            <person name="Mosbah A."/>
            <person name="Ouzari H.I."/>
        </authorList>
    </citation>
    <scope>NUCLEOTIDE SEQUENCE [LARGE SCALE GENOMIC DNA]</scope>
    <source>
        <strain evidence="13 14">KG17-1</strain>
    </source>
</reference>
<dbReference type="InterPro" id="IPR058982">
    <property type="entry name" value="Beta-barrel_AprE"/>
</dbReference>
<dbReference type="PRINTS" id="PR01490">
    <property type="entry name" value="RTXTOXIND"/>
</dbReference>
<comment type="similarity">
    <text evidence="2 9">Belongs to the membrane fusion protein (MFP) (TC 8.A.1) family.</text>
</comment>
<dbReference type="PANTHER" id="PTHR30386:SF17">
    <property type="entry name" value="ALKALINE PROTEASE SECRETION PROTEIN APRE"/>
    <property type="match status" value="1"/>
</dbReference>
<dbReference type="PANTHER" id="PTHR30386">
    <property type="entry name" value="MEMBRANE FUSION SUBUNIT OF EMRAB-TOLC MULTIDRUG EFFLUX PUMP"/>
    <property type="match status" value="1"/>
</dbReference>
<evidence type="ECO:0000256" key="2">
    <source>
        <dbReference type="ARBA" id="ARBA00009477"/>
    </source>
</evidence>
<name>A0ABS9W4K4_9PROT</name>
<comment type="subcellular location">
    <subcellularLocation>
        <location evidence="1 9">Cell inner membrane</location>
        <topology evidence="1 9">Single-pass membrane protein</topology>
    </subcellularLocation>
</comment>
<dbReference type="Pfam" id="PF26002">
    <property type="entry name" value="Beta-barrel_AprE"/>
    <property type="match status" value="1"/>
</dbReference>
<evidence type="ECO:0000313" key="14">
    <source>
        <dbReference type="Proteomes" id="UP001201985"/>
    </source>
</evidence>
<feature type="coiled-coil region" evidence="10">
    <location>
        <begin position="182"/>
        <end position="223"/>
    </location>
</feature>
<dbReference type="NCBIfam" id="TIGR01843">
    <property type="entry name" value="type_I_hlyD"/>
    <property type="match status" value="1"/>
</dbReference>
<dbReference type="EMBL" id="JALBUU010000004">
    <property type="protein sequence ID" value="MCI0753865.1"/>
    <property type="molecule type" value="Genomic_DNA"/>
</dbReference>
<keyword evidence="3 9" id="KW-0813">Transport</keyword>
<evidence type="ECO:0000259" key="11">
    <source>
        <dbReference type="Pfam" id="PF25994"/>
    </source>
</evidence>
<accession>A0ABS9W4K4</accession>
<evidence type="ECO:0000256" key="5">
    <source>
        <dbReference type="ARBA" id="ARBA00022519"/>
    </source>
</evidence>
<feature type="domain" description="AprE-like long alpha-helical hairpin" evidence="11">
    <location>
        <begin position="114"/>
        <end position="304"/>
    </location>
</feature>
<evidence type="ECO:0000256" key="6">
    <source>
        <dbReference type="ARBA" id="ARBA00022692"/>
    </source>
</evidence>
<proteinExistence type="inferred from homology"/>
<evidence type="ECO:0000256" key="10">
    <source>
        <dbReference type="SAM" id="Coils"/>
    </source>
</evidence>
<dbReference type="Pfam" id="PF25994">
    <property type="entry name" value="HH_AprE"/>
    <property type="match status" value="1"/>
</dbReference>
<dbReference type="RefSeq" id="WP_241792840.1">
    <property type="nucleotide sequence ID" value="NZ_JALBUU010000004.1"/>
</dbReference>
<dbReference type="Gene3D" id="2.40.50.100">
    <property type="match status" value="1"/>
</dbReference>
<dbReference type="InterPro" id="IPR058781">
    <property type="entry name" value="HH_AprE-like"/>
</dbReference>
<feature type="domain" description="AprE-like beta-barrel" evidence="12">
    <location>
        <begin position="346"/>
        <end position="434"/>
    </location>
</feature>
<evidence type="ECO:0000256" key="7">
    <source>
        <dbReference type="ARBA" id="ARBA00022989"/>
    </source>
</evidence>
<organism evidence="13 14">
    <name type="scientific">Teichococcus vastitatis</name>
    <dbReference type="NCBI Taxonomy" id="2307076"/>
    <lineage>
        <taxon>Bacteria</taxon>
        <taxon>Pseudomonadati</taxon>
        <taxon>Pseudomonadota</taxon>
        <taxon>Alphaproteobacteria</taxon>
        <taxon>Acetobacterales</taxon>
        <taxon>Roseomonadaceae</taxon>
        <taxon>Roseomonas</taxon>
    </lineage>
</organism>
<dbReference type="InterPro" id="IPR010129">
    <property type="entry name" value="T1SS_HlyD"/>
</dbReference>
<keyword evidence="7 9" id="KW-1133">Transmembrane helix</keyword>
<evidence type="ECO:0000313" key="13">
    <source>
        <dbReference type="EMBL" id="MCI0753865.1"/>
    </source>
</evidence>